<dbReference type="Gene3D" id="1.10.400.20">
    <property type="entry name" value="putative tagatose 6-phosphate kinase domain like"/>
    <property type="match status" value="1"/>
</dbReference>
<dbReference type="SUPFAM" id="SSF51569">
    <property type="entry name" value="Aldolase"/>
    <property type="match status" value="1"/>
</dbReference>
<dbReference type="GO" id="GO:0005975">
    <property type="term" value="P:carbohydrate metabolic process"/>
    <property type="evidence" value="ECO:0007669"/>
    <property type="project" value="InterPro"/>
</dbReference>
<reference evidence="2" key="1">
    <citation type="journal article" date="2020" name="mSystems">
        <title>Genome- and Community-Level Interaction Insights into Carbon Utilization and Element Cycling Functions of Hydrothermarchaeota in Hydrothermal Sediment.</title>
        <authorList>
            <person name="Zhou Z."/>
            <person name="Liu Y."/>
            <person name="Xu W."/>
            <person name="Pan J."/>
            <person name="Luo Z.H."/>
            <person name="Li M."/>
        </authorList>
    </citation>
    <scope>NUCLEOTIDE SEQUENCE [LARGE SCALE GENOMIC DNA]</scope>
    <source>
        <strain evidence="2">HyVt-456</strain>
    </source>
</reference>
<evidence type="ECO:0000313" key="2">
    <source>
        <dbReference type="EMBL" id="HED09151.1"/>
    </source>
</evidence>
<dbReference type="PANTHER" id="PTHR32502">
    <property type="entry name" value="N-ACETYLGALACTOSAMINE PERMEASE II COMPONENT-RELATED"/>
    <property type="match status" value="1"/>
</dbReference>
<dbReference type="InterPro" id="IPR012062">
    <property type="entry name" value="GatZ/KbaZ-like"/>
</dbReference>
<dbReference type="EMBL" id="DRLD01000017">
    <property type="protein sequence ID" value="HED09151.1"/>
    <property type="molecule type" value="Genomic_DNA"/>
</dbReference>
<sequence length="438" mass="49127">MAAELINIIREHKSGRPVGICSVCSANRFVIEAAIKHAAVKNEFLLIESTSNQVDQFGGYTGMQPADFARFVHTMADRLSFPREKIILGGDHLGPNVWHKENESTAMKKAGDQIEAYVRAGYTKIHLDASMRLGNDDPRLPLSANLVARRTVEMCRAAETAALPLAEKPVYVIGSDVPVPGGAQAAMDGIHITRPEEVAETIEVTREHFVRAGLEEAWQRVVAVVVQPGVEFSNNEVFYYDHNKALPLSLFIESQAELVYEAHSTDYQTEQCLNRMVEDHFAILKVGPWLTFAYREALFALEAIEKEYLAAQKGVVLSDLKKTITRLMHDEPEYWKDHFRGSDDEIAFSCLYSLSDRIRYYWPKSGMDKALHRLISNLGRHPAPLSLISQYLPEQHNAIINKKLSPNPVDLIHDKIGGVLAKYHRATHGASRPSKLTF</sequence>
<dbReference type="Gene3D" id="3.20.20.70">
    <property type="entry name" value="Aldolase class I"/>
    <property type="match status" value="1"/>
</dbReference>
<dbReference type="InterPro" id="IPR050303">
    <property type="entry name" value="GatZ_KbaZ_carbometab"/>
</dbReference>
<dbReference type="Proteomes" id="UP000886005">
    <property type="component" value="Unassembled WGS sequence"/>
</dbReference>
<dbReference type="AlphaFoldDB" id="A0A7V1PTT7"/>
<dbReference type="PIRSF" id="PIRSF009264">
    <property type="entry name" value="TagBP_ald_AgaZ"/>
    <property type="match status" value="1"/>
</dbReference>
<dbReference type="GO" id="GO:0005886">
    <property type="term" value="C:plasma membrane"/>
    <property type="evidence" value="ECO:0007669"/>
    <property type="project" value="TreeGrafter"/>
</dbReference>
<proteinExistence type="predicted"/>
<name>A0A7V1PTT7_CALAY</name>
<accession>A0A7V1PTT7</accession>
<dbReference type="InterPro" id="IPR013785">
    <property type="entry name" value="Aldolase_TIM"/>
</dbReference>
<organism evidence="2">
    <name type="scientific">Caldithrix abyssi</name>
    <dbReference type="NCBI Taxonomy" id="187145"/>
    <lineage>
        <taxon>Bacteria</taxon>
        <taxon>Pseudomonadati</taxon>
        <taxon>Calditrichota</taxon>
        <taxon>Calditrichia</taxon>
        <taxon>Calditrichales</taxon>
        <taxon>Calditrichaceae</taxon>
        <taxon>Caldithrix</taxon>
    </lineage>
</organism>
<gene>
    <name evidence="2" type="ORF">ENJ10_00545</name>
</gene>
<comment type="pathway">
    <text evidence="1">Carbohydrate metabolism.</text>
</comment>
<dbReference type="GO" id="GO:0009401">
    <property type="term" value="P:phosphoenolpyruvate-dependent sugar phosphotransferase system"/>
    <property type="evidence" value="ECO:0007669"/>
    <property type="project" value="TreeGrafter"/>
</dbReference>
<dbReference type="PANTHER" id="PTHR32502:SF12">
    <property type="entry name" value="D-TAGATOSE-1,6-BISPHOSPHATE ALDOLASE SUBUNIT GATZ"/>
    <property type="match status" value="1"/>
</dbReference>
<comment type="caution">
    <text evidence="2">The sequence shown here is derived from an EMBL/GenBank/DDBJ whole genome shotgun (WGS) entry which is preliminary data.</text>
</comment>
<protein>
    <submittedName>
        <fullName evidence="2">Tagatose-bisphosphate aldolase</fullName>
    </submittedName>
</protein>
<evidence type="ECO:0000256" key="1">
    <source>
        <dbReference type="ARBA" id="ARBA00005007"/>
    </source>
</evidence>
<dbReference type="Pfam" id="PF08013">
    <property type="entry name" value="GatZ_KbaZ-like"/>
    <property type="match status" value="1"/>
</dbReference>